<dbReference type="KEGG" id="bpor:BPO_0853"/>
<gene>
    <name evidence="7" type="ORF">BPO_0853</name>
</gene>
<dbReference type="PANTHER" id="PTHR30250">
    <property type="entry name" value="PST FAMILY PREDICTED COLANIC ACID TRANSPORTER"/>
    <property type="match status" value="1"/>
</dbReference>
<keyword evidence="8" id="KW-1185">Reference proteome</keyword>
<evidence type="ECO:0000256" key="4">
    <source>
        <dbReference type="ARBA" id="ARBA00022989"/>
    </source>
</evidence>
<evidence type="ECO:0000313" key="7">
    <source>
        <dbReference type="EMBL" id="WOC51500.1"/>
    </source>
</evidence>
<evidence type="ECO:0000256" key="6">
    <source>
        <dbReference type="SAM" id="Phobius"/>
    </source>
</evidence>
<protein>
    <recommendedName>
        <fullName evidence="9">Flippase</fullName>
    </recommendedName>
</protein>
<dbReference type="GO" id="GO:0005886">
    <property type="term" value="C:plasma membrane"/>
    <property type="evidence" value="ECO:0007669"/>
    <property type="project" value="UniProtKB-SubCell"/>
</dbReference>
<dbReference type="RefSeq" id="WP_327985121.1">
    <property type="nucleotide sequence ID" value="NZ_CP136426.1"/>
</dbReference>
<name>A0AAU0EZQ7_9FLAO</name>
<evidence type="ECO:0000256" key="5">
    <source>
        <dbReference type="ARBA" id="ARBA00023136"/>
    </source>
</evidence>
<feature type="transmembrane region" description="Helical" evidence="6">
    <location>
        <begin position="121"/>
        <end position="138"/>
    </location>
</feature>
<evidence type="ECO:0000256" key="3">
    <source>
        <dbReference type="ARBA" id="ARBA00022692"/>
    </source>
</evidence>
<dbReference type="AlphaFoldDB" id="A0AAU0EZQ7"/>
<feature type="transmembrane region" description="Helical" evidence="6">
    <location>
        <begin position="12"/>
        <end position="32"/>
    </location>
</feature>
<comment type="subcellular location">
    <subcellularLocation>
        <location evidence="1">Cell membrane</location>
        <topology evidence="1">Multi-pass membrane protein</topology>
    </subcellularLocation>
</comment>
<evidence type="ECO:0000256" key="2">
    <source>
        <dbReference type="ARBA" id="ARBA00022475"/>
    </source>
</evidence>
<proteinExistence type="predicted"/>
<dbReference type="PANTHER" id="PTHR30250:SF11">
    <property type="entry name" value="O-ANTIGEN TRANSPORTER-RELATED"/>
    <property type="match status" value="1"/>
</dbReference>
<dbReference type="InterPro" id="IPR050833">
    <property type="entry name" value="Poly_Biosynth_Transport"/>
</dbReference>
<keyword evidence="5 6" id="KW-0472">Membrane</keyword>
<keyword evidence="4 6" id="KW-1133">Transmembrane helix</keyword>
<feature type="transmembrane region" description="Helical" evidence="6">
    <location>
        <begin position="371"/>
        <end position="390"/>
    </location>
</feature>
<feature type="transmembrane region" description="Helical" evidence="6">
    <location>
        <begin position="44"/>
        <end position="63"/>
    </location>
</feature>
<keyword evidence="3 6" id="KW-0812">Transmembrane</keyword>
<dbReference type="EMBL" id="CP136426">
    <property type="protein sequence ID" value="WOC51500.1"/>
    <property type="molecule type" value="Genomic_DNA"/>
</dbReference>
<feature type="transmembrane region" description="Helical" evidence="6">
    <location>
        <begin position="147"/>
        <end position="166"/>
    </location>
</feature>
<keyword evidence="2" id="KW-1003">Cell membrane</keyword>
<organism evidence="7 8">
    <name type="scientific">Bergeyella porcorum</name>
    <dbReference type="NCBI Taxonomy" id="1735111"/>
    <lineage>
        <taxon>Bacteria</taxon>
        <taxon>Pseudomonadati</taxon>
        <taxon>Bacteroidota</taxon>
        <taxon>Flavobacteriia</taxon>
        <taxon>Flavobacteriales</taxon>
        <taxon>Weeksellaceae</taxon>
        <taxon>Bergeyella</taxon>
    </lineage>
</organism>
<accession>A0AAU0EZQ7</accession>
<dbReference type="Pfam" id="PF01943">
    <property type="entry name" value="Polysacc_synt"/>
    <property type="match status" value="1"/>
</dbReference>
<feature type="transmembrane region" description="Helical" evidence="6">
    <location>
        <begin position="294"/>
        <end position="316"/>
    </location>
</feature>
<dbReference type="InterPro" id="IPR002797">
    <property type="entry name" value="Polysacc_synth"/>
</dbReference>
<feature type="transmembrane region" description="Helical" evidence="6">
    <location>
        <begin position="84"/>
        <end position="109"/>
    </location>
</feature>
<feature type="transmembrane region" description="Helical" evidence="6">
    <location>
        <begin position="396"/>
        <end position="419"/>
    </location>
</feature>
<sequence length="429" mass="49230">MQKELKGIAINALYMYMVQGLNILLPILVLPYLLKTLSVESFGVYSFVFAFSQFVILFVDFGFNISATKKIAENCENHNLVRETFWNIIFIKWMLSIISLLPVGILMAFVPKIGVYTEGIFYSYIMVFGNVFFPLWWFQGMNKMKPLGMISAVSKILTYPLIFVFVKENTDYLSAIVIQSISLCLSGVLAFFYIYNNDKAYFSNIKIARKVSVYKEEIKEAVPIFLSNSTISLYTNSLTLMLGVFSTNYNVGLFGAMEKIVRVICFGIFSPINQVCFPVIAQMKRDNLQKAKKIFYLILGITFGVLSLSYITFLLAEDYIITHFLEGYKGIDTMLKIFMLMIFPIALGGIFGQLGLLGLGGEREKKIFSRIYIYIGLLSVPFSLFCIKYYELWGTIWAMMVVEVLIFLMMFFYFLCISLRGEYNLIKEK</sequence>
<evidence type="ECO:0000313" key="8">
    <source>
        <dbReference type="Proteomes" id="UP001432059"/>
    </source>
</evidence>
<evidence type="ECO:0000256" key="1">
    <source>
        <dbReference type="ARBA" id="ARBA00004651"/>
    </source>
</evidence>
<feature type="transmembrane region" description="Helical" evidence="6">
    <location>
        <begin position="336"/>
        <end position="359"/>
    </location>
</feature>
<dbReference type="Proteomes" id="UP001432059">
    <property type="component" value="Chromosome"/>
</dbReference>
<evidence type="ECO:0008006" key="9">
    <source>
        <dbReference type="Google" id="ProtNLM"/>
    </source>
</evidence>
<reference evidence="7" key="1">
    <citation type="submission" date="2023-10" db="EMBL/GenBank/DDBJ databases">
        <title>Characterization and whole genome sequencing of a novel strain of Bergeyella porcorum QD2021 isolated from pig.</title>
        <authorList>
            <person name="Liu G."/>
            <person name="Chen C."/>
            <person name="Han X."/>
        </authorList>
    </citation>
    <scope>NUCLEOTIDE SEQUENCE</scope>
    <source>
        <strain evidence="7">QD2021</strain>
    </source>
</reference>
<feature type="transmembrane region" description="Helical" evidence="6">
    <location>
        <begin position="172"/>
        <end position="195"/>
    </location>
</feature>